<organism evidence="3 4">
    <name type="scientific">Mytilus coruscus</name>
    <name type="common">Sea mussel</name>
    <dbReference type="NCBI Taxonomy" id="42192"/>
    <lineage>
        <taxon>Eukaryota</taxon>
        <taxon>Metazoa</taxon>
        <taxon>Spiralia</taxon>
        <taxon>Lophotrochozoa</taxon>
        <taxon>Mollusca</taxon>
        <taxon>Bivalvia</taxon>
        <taxon>Autobranchia</taxon>
        <taxon>Pteriomorphia</taxon>
        <taxon>Mytilida</taxon>
        <taxon>Mytiloidea</taxon>
        <taxon>Mytilidae</taxon>
        <taxon>Mytilinae</taxon>
        <taxon>Mytilus</taxon>
    </lineage>
</organism>
<name>A0A6J8BUY2_MYTCO</name>
<feature type="compositionally biased region" description="Basic residues" evidence="1">
    <location>
        <begin position="382"/>
        <end position="394"/>
    </location>
</feature>
<dbReference type="CDD" id="cd22744">
    <property type="entry name" value="OTU"/>
    <property type="match status" value="1"/>
</dbReference>
<accession>A0A6J8BUY2</accession>
<dbReference type="OrthoDB" id="6288025at2759"/>
<evidence type="ECO:0000313" key="3">
    <source>
        <dbReference type="EMBL" id="CAC5387442.1"/>
    </source>
</evidence>
<proteinExistence type="predicted"/>
<dbReference type="Gene3D" id="3.90.70.80">
    <property type="match status" value="1"/>
</dbReference>
<dbReference type="Proteomes" id="UP000507470">
    <property type="component" value="Unassembled WGS sequence"/>
</dbReference>
<feature type="domain" description="OTU" evidence="2">
    <location>
        <begin position="219"/>
        <end position="342"/>
    </location>
</feature>
<feature type="compositionally biased region" description="Polar residues" evidence="1">
    <location>
        <begin position="166"/>
        <end position="185"/>
    </location>
</feature>
<keyword evidence="4" id="KW-1185">Reference proteome</keyword>
<evidence type="ECO:0000259" key="2">
    <source>
        <dbReference type="PROSITE" id="PS50802"/>
    </source>
</evidence>
<dbReference type="InterPro" id="IPR003323">
    <property type="entry name" value="OTU_dom"/>
</dbReference>
<sequence length="394" mass="45267">MDSDIDWSDCTDTQDTIIISISTTPTAYNAVCNKKKPSTVSDKSSDESDPDDSIPLINKLKNNAVKRLSTGSNSLRSRQLKKKRHLTNENSHINFHSKNHYSFRERKEKTEPCLEYTDLTDDSGEDDTYKPTKEDIYSSDCKTLKHIQSKKRKIVAVVKNKKNRSGNWTLQDKQPITSNSQSPRASSVIKRSRKIEENRRVVVQYHNISLNNLLLSNNLKRVPIAADGNCFLKAVLHGLQEGNSDLNVEKMRKDLVEHLQHERAHYNIFLSFDEQLTEEEKKKRYDNYLYDLSHWNSDLADMMPLELSNIYRHPICVYSSKVANSVYDILPDLGEYNSSTDFIKLALEMMDTPNSTNENLNKKSTRENISSSVSKRGSIITPRKRANYKSPVKK</sequence>
<dbReference type="AlphaFoldDB" id="A0A6J8BUY2"/>
<dbReference type="EMBL" id="CACVKT020004001">
    <property type="protein sequence ID" value="CAC5387442.1"/>
    <property type="molecule type" value="Genomic_DNA"/>
</dbReference>
<feature type="region of interest" description="Disordered" evidence="1">
    <location>
        <begin position="354"/>
        <end position="394"/>
    </location>
</feature>
<evidence type="ECO:0000256" key="1">
    <source>
        <dbReference type="SAM" id="MobiDB-lite"/>
    </source>
</evidence>
<feature type="region of interest" description="Disordered" evidence="1">
    <location>
        <begin position="166"/>
        <end position="191"/>
    </location>
</feature>
<dbReference type="PROSITE" id="PS50802">
    <property type="entry name" value="OTU"/>
    <property type="match status" value="1"/>
</dbReference>
<gene>
    <name evidence="3" type="ORF">MCOR_22766</name>
</gene>
<feature type="region of interest" description="Disordered" evidence="1">
    <location>
        <begin position="35"/>
        <end position="56"/>
    </location>
</feature>
<evidence type="ECO:0000313" key="4">
    <source>
        <dbReference type="Proteomes" id="UP000507470"/>
    </source>
</evidence>
<dbReference type="Pfam" id="PF02338">
    <property type="entry name" value="OTU"/>
    <property type="match status" value="1"/>
</dbReference>
<reference evidence="3 4" key="1">
    <citation type="submission" date="2020-06" db="EMBL/GenBank/DDBJ databases">
        <authorList>
            <person name="Li R."/>
            <person name="Bekaert M."/>
        </authorList>
    </citation>
    <scope>NUCLEOTIDE SEQUENCE [LARGE SCALE GENOMIC DNA]</scope>
    <source>
        <strain evidence="4">wild</strain>
    </source>
</reference>
<protein>
    <recommendedName>
        <fullName evidence="2">OTU domain-containing protein</fullName>
    </recommendedName>
</protein>